<feature type="domain" description="Nucleoprotein TPR/MLP1-2" evidence="6">
    <location>
        <begin position="1066"/>
        <end position="1193"/>
    </location>
</feature>
<feature type="compositionally biased region" description="Basic residues" evidence="5">
    <location>
        <begin position="1677"/>
        <end position="1686"/>
    </location>
</feature>
<feature type="region of interest" description="Disordered" evidence="5">
    <location>
        <begin position="932"/>
        <end position="957"/>
    </location>
</feature>
<feature type="region of interest" description="Disordered" evidence="5">
    <location>
        <begin position="1511"/>
        <end position="1539"/>
    </location>
</feature>
<evidence type="ECO:0000259" key="8">
    <source>
        <dbReference type="Pfam" id="PF25785"/>
    </source>
</evidence>
<dbReference type="Proteomes" id="UP001154282">
    <property type="component" value="Unassembled WGS sequence"/>
</dbReference>
<feature type="coiled-coil region" evidence="4">
    <location>
        <begin position="109"/>
        <end position="136"/>
    </location>
</feature>
<feature type="compositionally biased region" description="Polar residues" evidence="5">
    <location>
        <begin position="944"/>
        <end position="957"/>
    </location>
</feature>
<evidence type="ECO:0000259" key="6">
    <source>
        <dbReference type="Pfam" id="PF07926"/>
    </source>
</evidence>
<evidence type="ECO:0000256" key="5">
    <source>
        <dbReference type="SAM" id="MobiDB-lite"/>
    </source>
</evidence>
<feature type="region of interest" description="Disordered" evidence="5">
    <location>
        <begin position="1617"/>
        <end position="2013"/>
    </location>
</feature>
<feature type="compositionally biased region" description="Polar residues" evidence="5">
    <location>
        <begin position="1628"/>
        <end position="1641"/>
    </location>
</feature>
<dbReference type="InterPro" id="IPR012929">
    <property type="entry name" value="Nucleoprot-TPR/MLP1-2_dom"/>
</dbReference>
<feature type="compositionally biased region" description="Gly residues" evidence="5">
    <location>
        <begin position="2071"/>
        <end position="2085"/>
    </location>
</feature>
<feature type="coiled-coil region" evidence="4">
    <location>
        <begin position="239"/>
        <end position="266"/>
    </location>
</feature>
<feature type="domain" description="Nucleoprotein TPR/MPL1" evidence="7">
    <location>
        <begin position="170"/>
        <end position="249"/>
    </location>
</feature>
<evidence type="ECO:0008006" key="11">
    <source>
        <dbReference type="Google" id="ProtNLM"/>
    </source>
</evidence>
<dbReference type="PANTHER" id="PTHR18898">
    <property type="entry name" value="NUCLEOPROTEIN TPR-RELATED"/>
    <property type="match status" value="1"/>
</dbReference>
<feature type="coiled-coil region" evidence="4">
    <location>
        <begin position="830"/>
        <end position="920"/>
    </location>
</feature>
<dbReference type="Pfam" id="PF25785">
    <property type="entry name" value="TPR"/>
    <property type="match status" value="1"/>
</dbReference>
<comment type="caution">
    <text evidence="9">The sequence shown here is derived from an EMBL/GenBank/DDBJ whole genome shotgun (WGS) entry which is preliminary data.</text>
</comment>
<feature type="compositionally biased region" description="Acidic residues" evidence="5">
    <location>
        <begin position="1934"/>
        <end position="1948"/>
    </location>
</feature>
<feature type="compositionally biased region" description="Polar residues" evidence="5">
    <location>
        <begin position="1965"/>
        <end position="1975"/>
    </location>
</feature>
<keyword evidence="10" id="KW-1185">Reference proteome</keyword>
<feature type="compositionally biased region" description="Basic and acidic residues" evidence="5">
    <location>
        <begin position="1446"/>
        <end position="1461"/>
    </location>
</feature>
<feature type="region of interest" description="Disordered" evidence="5">
    <location>
        <begin position="1437"/>
        <end position="1461"/>
    </location>
</feature>
<reference evidence="9" key="1">
    <citation type="submission" date="2022-08" db="EMBL/GenBank/DDBJ databases">
        <authorList>
            <person name="Gutierrez-Valencia J."/>
        </authorList>
    </citation>
    <scope>NUCLEOTIDE SEQUENCE</scope>
</reference>
<dbReference type="EMBL" id="CAMGYJ010000005">
    <property type="protein sequence ID" value="CAI0416251.1"/>
    <property type="molecule type" value="Genomic_DNA"/>
</dbReference>
<feature type="domain" description="NUA/TPR/MLP1-2-like" evidence="8">
    <location>
        <begin position="491"/>
        <end position="597"/>
    </location>
</feature>
<feature type="coiled-coil region" evidence="4">
    <location>
        <begin position="1081"/>
        <end position="1112"/>
    </location>
</feature>
<keyword evidence="3" id="KW-0539">Nucleus</keyword>
<feature type="compositionally biased region" description="Basic and acidic residues" evidence="5">
    <location>
        <begin position="933"/>
        <end position="943"/>
    </location>
</feature>
<dbReference type="GO" id="GO:0005643">
    <property type="term" value="C:nuclear pore"/>
    <property type="evidence" value="ECO:0007669"/>
    <property type="project" value="TreeGrafter"/>
</dbReference>
<feature type="coiled-coil region" evidence="4">
    <location>
        <begin position="299"/>
        <end position="358"/>
    </location>
</feature>
<evidence type="ECO:0000313" key="10">
    <source>
        <dbReference type="Proteomes" id="UP001154282"/>
    </source>
</evidence>
<dbReference type="InterPro" id="IPR057974">
    <property type="entry name" value="NUA/TPR/MLP1-2-like_dom"/>
</dbReference>
<gene>
    <name evidence="9" type="ORF">LITE_LOCUS16902</name>
</gene>
<feature type="compositionally biased region" description="Low complexity" evidence="5">
    <location>
        <begin position="2034"/>
        <end position="2050"/>
    </location>
</feature>
<evidence type="ECO:0000256" key="3">
    <source>
        <dbReference type="ARBA" id="ARBA00023242"/>
    </source>
</evidence>
<organism evidence="9 10">
    <name type="scientific">Linum tenue</name>
    <dbReference type="NCBI Taxonomy" id="586396"/>
    <lineage>
        <taxon>Eukaryota</taxon>
        <taxon>Viridiplantae</taxon>
        <taxon>Streptophyta</taxon>
        <taxon>Embryophyta</taxon>
        <taxon>Tracheophyta</taxon>
        <taxon>Spermatophyta</taxon>
        <taxon>Magnoliopsida</taxon>
        <taxon>eudicotyledons</taxon>
        <taxon>Gunneridae</taxon>
        <taxon>Pentapetalae</taxon>
        <taxon>rosids</taxon>
        <taxon>fabids</taxon>
        <taxon>Malpighiales</taxon>
        <taxon>Linaceae</taxon>
        <taxon>Linum</taxon>
    </lineage>
</organism>
<feature type="coiled-coil region" evidence="4">
    <location>
        <begin position="691"/>
        <end position="743"/>
    </location>
</feature>
<feature type="compositionally biased region" description="Low complexity" evidence="5">
    <location>
        <begin position="2058"/>
        <end position="2070"/>
    </location>
</feature>
<evidence type="ECO:0000256" key="4">
    <source>
        <dbReference type="SAM" id="Coils"/>
    </source>
</evidence>
<dbReference type="PANTHER" id="PTHR18898:SF2">
    <property type="entry name" value="NUCLEOPROTEIN TPR"/>
    <property type="match status" value="1"/>
</dbReference>
<dbReference type="GO" id="GO:0017056">
    <property type="term" value="F:structural constituent of nuclear pore"/>
    <property type="evidence" value="ECO:0007669"/>
    <property type="project" value="TreeGrafter"/>
</dbReference>
<evidence type="ECO:0000313" key="9">
    <source>
        <dbReference type="EMBL" id="CAI0416251.1"/>
    </source>
</evidence>
<dbReference type="GO" id="GO:0006606">
    <property type="term" value="P:protein import into nucleus"/>
    <property type="evidence" value="ECO:0007669"/>
    <property type="project" value="InterPro"/>
</dbReference>
<feature type="region of interest" description="Disordered" evidence="5">
    <location>
        <begin position="2028"/>
        <end position="2085"/>
    </location>
</feature>
<feature type="compositionally biased region" description="Basic and acidic residues" evidence="5">
    <location>
        <begin position="1993"/>
        <end position="2003"/>
    </location>
</feature>
<dbReference type="GO" id="GO:0006406">
    <property type="term" value="P:mRNA export from nucleus"/>
    <property type="evidence" value="ECO:0007669"/>
    <property type="project" value="TreeGrafter"/>
</dbReference>
<feature type="compositionally biased region" description="Acidic residues" evidence="5">
    <location>
        <begin position="1874"/>
        <end position="1888"/>
    </location>
</feature>
<sequence>MPLFITDDELARHTNDAPYVAARADDYIRRLQTELETVKAAADANAVTAEQTCSLLEHKFLSLSTEFSTLQSQNALLQSSLDERLSELAEVQAQKHQLHLQSMSKDGEVERLTTELSELRKSKRQLIELVEQKDSEINDKKATINSYLDKIVNLTESASKKEARLFDVEAELVHSQAACSRLSQEKEIVDRHNSWLNDELTAKVDSLIELRIRHSNLEEDLSAKLALAEKQLSESSSSAQRNKERADELEVKLTSLREELSSTKDAAVANEEQLSAELSTANKLVGLYKQSSEEWARKAGELEGVIRALEAHLGELENDYKARLENEVSSRSQLEKEAADLRGKLEKCEAEIESNRRNNELNLLPLSSFSTERWVAQSDSNVSMEDTGMLVPKIPPGVSGTALAASLLRDGWSLAKMYAKYQEAVDALRHEQLGRKDSEAVLQRVLFELEEKAGVILEERAEYESMLESCSIMGQKLQQSVSERGNLEKMIQELKAELRRHERQYNIAQREIVDLQKQVVTVLLKECRDVQLRCGLGDNAGDDSSIYADVGMETDAVADDVISERLLTFNDINGLVEQNVQLRGLVRSLSDQIENRETEFKEKLEMEHKKYTDEAAARVANVLQRAEEQGNMIENLRASFAMYKRLYEEQQKRQSPYSLSHSSEAAPENGGKDLLFLLEGAQMQEASKMAHEKVAEQVGSLEEKLSKSRSEIVSLQLERDKLASEAKYAAEKLERSMKEFEHQEGRIKGLEASNLEHGRLILDFQKRLNESMHAQHASEDQCRKLNMEVSALKHEKEMLSNAEKRACDEVRRLSERVHRLQSSLDTFQSAEDVRKEARAAERRKQEEYVKQIESCHYLVKLCLIELLMVDVKREWAEAKKELQLEKENVRSLTSDREQTLKNAMRQVDEMGKELANALRAVTIAETRAAVAETKLDSEKKRTSSDQNVADGQDSRALSVSSAEATTDLIMVKEELRKLREEAQANKDHMLQYKNIAQVNEAALKQMETAHENFKIESEKLKESLEAELISSRVKITELQNELRLKSEEVLLASAGKEEALTSALAEITALKEENSSKTSQVVALEMQVSALKEDLEKEHERWRSAQTNYERQVILQSETIQELTRTSQTLASLQEEASRWRKLADERECVNNELKVKCEAAQSMLEESRRDSEKKYDELNEQNKLLHSRLEALHIQLAESDRSSVGMSSRSNADPNADGGLQNVVSYLRRSKEIAETEISLLRQEKLRLQSQLESALKAAENAKASLGAELANSRALIFSEEEMKSLQYQVEEMNLLRESNMQLREENKQSVEECQKMRDITLETETKADNLKILVREKEMEIEACKKEIEMSRVEKDFLQKRVSEMLEKNVNVEDYNKIKDDLQRLQEKLKAKDDELEDSKNCMLKQQETLSKLEQDLGRSEAELNSIKSDLERQKKISSHFKRRMDSLSKERDDSIKEKDAANKQIEEFKQGKKAIGNAGSELAVKEKEEKDTRIQMLEKMLDKVRDDFRKEKENHDMEKAKRESSEKTVQDSVKNVEQERSNFVDKFDKHKDALRRLSDELEKLKHAEDSLPEGTSVVQILSGTILDDHAVVYLSAVENFEKVATSVLGELGHARPPAETPATLDASTPVPSGQTSQIPVAPAFPTNPIPTKAAEEKDRKLVASRPNISEARKTGRKLVRPWRGKTEEPQGTDAEMSEATADKSSLGGKPAAASQDSDATQGTPITLSSQLLSRKRPSQSGAESSEQQISHGEALSQGAAPIAKKAKGQGSSEGGEAEVQLGTSSAQAADVSLDSAGDLLPPSSNEEVVAADKEEADIVGEKIDSDVVGGNGAQVEAQNQKSDDAEDTTSDRPASGTVGMEIDESLKDELLVEEDQQGDREEGELPQDVSEVEGGGGDVGSPESGEFMPEGGITPESSPLRMEDETAAATDDLEAGEIPDDENDTADTANVGSERVNDTDEQNAAETDQAPESTLVAGDSSTATAIADADPAKPEAEEAVKQQVSPASQVSTVVNLAARARERSRVRQLGAAATSSPPAAPSSSVVRGRARGLVRGRAVGSSRVLPRGGRGGRGGQSPGQQG</sequence>
<feature type="coiled-coil region" evidence="4">
    <location>
        <begin position="961"/>
        <end position="1041"/>
    </location>
</feature>
<feature type="compositionally biased region" description="Polar residues" evidence="5">
    <location>
        <begin position="1717"/>
        <end position="1753"/>
    </location>
</feature>
<name>A0AAV0K2M7_9ROSI</name>
<feature type="coiled-coil region" evidence="4">
    <location>
        <begin position="477"/>
        <end position="518"/>
    </location>
</feature>
<accession>A0AAV0K2M7</accession>
<feature type="coiled-coil region" evidence="4">
    <location>
        <begin position="1151"/>
        <end position="1196"/>
    </location>
</feature>
<proteinExistence type="predicted"/>
<feature type="compositionally biased region" description="Low complexity" evidence="5">
    <location>
        <begin position="1980"/>
        <end position="1992"/>
    </location>
</feature>
<dbReference type="InterPro" id="IPR057577">
    <property type="entry name" value="Nucleoprot-TPR/MLP1_dom"/>
</dbReference>
<evidence type="ECO:0000259" key="7">
    <source>
        <dbReference type="Pfam" id="PF25481"/>
    </source>
</evidence>
<evidence type="ECO:0000256" key="1">
    <source>
        <dbReference type="ARBA" id="ARBA00004123"/>
    </source>
</evidence>
<comment type="subcellular location">
    <subcellularLocation>
        <location evidence="1">Nucleus</location>
    </subcellularLocation>
</comment>
<keyword evidence="2 4" id="KW-0175">Coiled coil</keyword>
<evidence type="ECO:0000256" key="2">
    <source>
        <dbReference type="ARBA" id="ARBA00023054"/>
    </source>
</evidence>
<protein>
    <recommendedName>
        <fullName evidence="11">Nucleoprotein TPR/MLP1 domain-containing protein</fullName>
    </recommendedName>
</protein>
<dbReference type="Pfam" id="PF25481">
    <property type="entry name" value="Nucleoprot-TPR"/>
    <property type="match status" value="1"/>
</dbReference>
<dbReference type="Pfam" id="PF07926">
    <property type="entry name" value="TPR_MLP1_2"/>
    <property type="match status" value="1"/>
</dbReference>